<dbReference type="Pfam" id="PF13460">
    <property type="entry name" value="NAD_binding_10"/>
    <property type="match status" value="1"/>
</dbReference>
<dbReference type="Proteomes" id="UP000092578">
    <property type="component" value="Unassembled WGS sequence"/>
</dbReference>
<feature type="domain" description="NAD(P)-binding" evidence="1">
    <location>
        <begin position="7"/>
        <end position="185"/>
    </location>
</feature>
<evidence type="ECO:0000313" key="3">
    <source>
        <dbReference type="Proteomes" id="UP000092578"/>
    </source>
</evidence>
<evidence type="ECO:0000313" key="2">
    <source>
        <dbReference type="EMBL" id="OCA81407.1"/>
    </source>
</evidence>
<organism evidence="2 3">
    <name type="scientific">Pseudobacillus wudalianchiensis</name>
    <dbReference type="NCBI Taxonomy" id="1743143"/>
    <lineage>
        <taxon>Bacteria</taxon>
        <taxon>Bacillati</taxon>
        <taxon>Bacillota</taxon>
        <taxon>Bacilli</taxon>
        <taxon>Bacillales</taxon>
        <taxon>Bacillaceae</taxon>
        <taxon>Pseudobacillus</taxon>
    </lineage>
</organism>
<comment type="caution">
    <text evidence="2">The sequence shown here is derived from an EMBL/GenBank/DDBJ whole genome shotgun (WGS) entry which is preliminary data.</text>
</comment>
<dbReference type="EMBL" id="MAYT01000031">
    <property type="protein sequence ID" value="OCA81407.1"/>
    <property type="molecule type" value="Genomic_DNA"/>
</dbReference>
<dbReference type="PANTHER" id="PTHR15020">
    <property type="entry name" value="FLAVIN REDUCTASE-RELATED"/>
    <property type="match status" value="1"/>
</dbReference>
<sequence length="210" mass="22412">MNVIVIGADSQVGQFVIRNLTERGHQSIAVINEENKVHDMKKLGASKIETNGRGDFTAAFSECDAVIFISDSSPKTGAGKTVLVDHQAVLDAVQAAQQNGVKRFIMMSAVRVGEGPTSSEEMIGAKDRPDEWIKEEDIVHTIVRPARMTDEPGRGKVAIANSITEGGQTIPREDVAALLVAVLESETALNQVFEVASGDMAIDEAVQAIG</sequence>
<dbReference type="AlphaFoldDB" id="A0A1B9AC42"/>
<proteinExistence type="predicted"/>
<dbReference type="SUPFAM" id="SSF51735">
    <property type="entry name" value="NAD(P)-binding Rossmann-fold domains"/>
    <property type="match status" value="1"/>
</dbReference>
<dbReference type="Gene3D" id="3.40.50.720">
    <property type="entry name" value="NAD(P)-binding Rossmann-like Domain"/>
    <property type="match status" value="1"/>
</dbReference>
<gene>
    <name evidence="2" type="ORF">A8F95_16800</name>
</gene>
<reference evidence="3" key="1">
    <citation type="submission" date="2016-05" db="EMBL/GenBank/DDBJ databases">
        <authorList>
            <person name="Liu B."/>
            <person name="Wang J."/>
            <person name="Zhu Y."/>
            <person name="Liu G."/>
            <person name="Chen Q."/>
            <person name="Chen Z."/>
            <person name="Lan J."/>
            <person name="Che J."/>
            <person name="Ge C."/>
            <person name="Shi H."/>
            <person name="Pan Z."/>
            <person name="Liu X."/>
        </authorList>
    </citation>
    <scope>NUCLEOTIDE SEQUENCE [LARGE SCALE GENOMIC DNA]</scope>
    <source>
        <strain evidence="3">FJAT-27215</strain>
    </source>
</reference>
<dbReference type="RefSeq" id="WP_065412224.1">
    <property type="nucleotide sequence ID" value="NZ_MAYT01000031.1"/>
</dbReference>
<dbReference type="PANTHER" id="PTHR15020:SF50">
    <property type="entry name" value="UPF0659 PROTEIN YMR090W"/>
    <property type="match status" value="1"/>
</dbReference>
<dbReference type="InterPro" id="IPR036291">
    <property type="entry name" value="NAD(P)-bd_dom_sf"/>
</dbReference>
<evidence type="ECO:0000259" key="1">
    <source>
        <dbReference type="Pfam" id="PF13460"/>
    </source>
</evidence>
<keyword evidence="3" id="KW-1185">Reference proteome</keyword>
<protein>
    <recommendedName>
        <fullName evidence="1">NAD(P)-binding domain-containing protein</fullName>
    </recommendedName>
</protein>
<name>A0A1B9AC42_9BACI</name>
<accession>A0A1B9AC42</accession>
<dbReference type="InterPro" id="IPR016040">
    <property type="entry name" value="NAD(P)-bd_dom"/>
</dbReference>